<comment type="caution">
    <text evidence="4">The sequence shown here is derived from an EMBL/GenBank/DDBJ whole genome shotgun (WGS) entry which is preliminary data.</text>
</comment>
<dbReference type="EMBL" id="JANBVN010000023">
    <property type="protein sequence ID" value="KAJ9161402.1"/>
    <property type="molecule type" value="Genomic_DNA"/>
</dbReference>
<feature type="region of interest" description="Disordered" evidence="2">
    <location>
        <begin position="235"/>
        <end position="362"/>
    </location>
</feature>
<keyword evidence="1" id="KW-0479">Metal-binding</keyword>
<dbReference type="GO" id="GO:0008270">
    <property type="term" value="F:zinc ion binding"/>
    <property type="evidence" value="ECO:0007669"/>
    <property type="project" value="UniProtKB-KW"/>
</dbReference>
<feature type="region of interest" description="Disordered" evidence="2">
    <location>
        <begin position="109"/>
        <end position="158"/>
    </location>
</feature>
<feature type="compositionally biased region" description="Polar residues" evidence="2">
    <location>
        <begin position="51"/>
        <end position="61"/>
    </location>
</feature>
<dbReference type="PROSITE" id="PS50157">
    <property type="entry name" value="ZINC_FINGER_C2H2_2"/>
    <property type="match status" value="1"/>
</dbReference>
<keyword evidence="1" id="KW-0862">Zinc</keyword>
<feature type="region of interest" description="Disordered" evidence="2">
    <location>
        <begin position="1113"/>
        <end position="1160"/>
    </location>
</feature>
<accession>A0AA38VSB0</accession>
<feature type="compositionally biased region" description="Polar residues" evidence="2">
    <location>
        <begin position="1"/>
        <end position="13"/>
    </location>
</feature>
<feature type="region of interest" description="Disordered" evidence="2">
    <location>
        <begin position="734"/>
        <end position="757"/>
    </location>
</feature>
<evidence type="ECO:0000256" key="1">
    <source>
        <dbReference type="PROSITE-ProRule" id="PRU00042"/>
    </source>
</evidence>
<feature type="compositionally biased region" description="Basic and acidic residues" evidence="2">
    <location>
        <begin position="299"/>
        <end position="315"/>
    </location>
</feature>
<protein>
    <submittedName>
        <fullName evidence="4">Transcription factor IIIA</fullName>
    </submittedName>
</protein>
<dbReference type="PROSITE" id="PS00028">
    <property type="entry name" value="ZINC_FINGER_C2H2_1"/>
    <property type="match status" value="2"/>
</dbReference>
<keyword evidence="1" id="KW-0863">Zinc-finger</keyword>
<evidence type="ECO:0000256" key="2">
    <source>
        <dbReference type="SAM" id="MobiDB-lite"/>
    </source>
</evidence>
<evidence type="ECO:0000313" key="4">
    <source>
        <dbReference type="EMBL" id="KAJ9161402.1"/>
    </source>
</evidence>
<dbReference type="Proteomes" id="UP001174691">
    <property type="component" value="Unassembled WGS sequence"/>
</dbReference>
<dbReference type="PANTHER" id="PTHR35391">
    <property type="entry name" value="C2H2-TYPE DOMAIN-CONTAINING PROTEIN-RELATED"/>
    <property type="match status" value="1"/>
</dbReference>
<feature type="compositionally biased region" description="Acidic residues" evidence="2">
    <location>
        <begin position="631"/>
        <end position="647"/>
    </location>
</feature>
<feature type="domain" description="C2H2-type" evidence="3">
    <location>
        <begin position="907"/>
        <end position="934"/>
    </location>
</feature>
<dbReference type="SMART" id="SM00355">
    <property type="entry name" value="ZnF_C2H2"/>
    <property type="match status" value="3"/>
</dbReference>
<feature type="compositionally biased region" description="Basic and acidic residues" evidence="2">
    <location>
        <begin position="263"/>
        <end position="275"/>
    </location>
</feature>
<feature type="compositionally biased region" description="Polar residues" evidence="2">
    <location>
        <begin position="563"/>
        <end position="577"/>
    </location>
</feature>
<reference evidence="4" key="1">
    <citation type="submission" date="2022-07" db="EMBL/GenBank/DDBJ databases">
        <title>Fungi with potential for degradation of polypropylene.</title>
        <authorList>
            <person name="Gostincar C."/>
        </authorList>
    </citation>
    <scope>NUCLEOTIDE SEQUENCE</scope>
    <source>
        <strain evidence="4">EXF-13287</strain>
    </source>
</reference>
<organism evidence="4 5">
    <name type="scientific">Coniochaeta hoffmannii</name>
    <dbReference type="NCBI Taxonomy" id="91930"/>
    <lineage>
        <taxon>Eukaryota</taxon>
        <taxon>Fungi</taxon>
        <taxon>Dikarya</taxon>
        <taxon>Ascomycota</taxon>
        <taxon>Pezizomycotina</taxon>
        <taxon>Sordariomycetes</taxon>
        <taxon>Sordariomycetidae</taxon>
        <taxon>Coniochaetales</taxon>
        <taxon>Coniochaetaceae</taxon>
        <taxon>Coniochaeta</taxon>
    </lineage>
</organism>
<feature type="compositionally biased region" description="Polar residues" evidence="2">
    <location>
        <begin position="1113"/>
        <end position="1130"/>
    </location>
</feature>
<name>A0AA38VSB0_9PEZI</name>
<evidence type="ECO:0000313" key="5">
    <source>
        <dbReference type="Proteomes" id="UP001174691"/>
    </source>
</evidence>
<dbReference type="PANTHER" id="PTHR35391:SF3">
    <property type="entry name" value="FINGER DOMAIN PROTEIN, PUTATIVE (AFU_ORTHOLOGUE AFUA_8G04300)-RELATED"/>
    <property type="match status" value="1"/>
</dbReference>
<dbReference type="AlphaFoldDB" id="A0AA38VSB0"/>
<gene>
    <name evidence="4" type="ORF">NKR19_g2294</name>
</gene>
<keyword evidence="5" id="KW-1185">Reference proteome</keyword>
<proteinExistence type="predicted"/>
<feature type="region of interest" description="Disordered" evidence="2">
    <location>
        <begin position="563"/>
        <end position="647"/>
    </location>
</feature>
<feature type="compositionally biased region" description="Polar residues" evidence="2">
    <location>
        <begin position="31"/>
        <end position="42"/>
    </location>
</feature>
<feature type="region of interest" description="Disordered" evidence="2">
    <location>
        <begin position="1"/>
        <end position="61"/>
    </location>
</feature>
<feature type="region of interest" description="Disordered" evidence="2">
    <location>
        <begin position="476"/>
        <end position="534"/>
    </location>
</feature>
<dbReference type="InterPro" id="IPR013087">
    <property type="entry name" value="Znf_C2H2_type"/>
</dbReference>
<sequence length="1160" mass="126433">MSSTYTVFPPSSSVDKKAGRHLASRGDDHTQSSAPNYLSPNSPGYIPGHSASPTVNDTNTPAESVSVLSVNYQSSDYSDIGDDPFYHINFDAIEGASPSFLVSDEALGFADDHPLSPSPDQSADAAQAGLYQPMSPGHTPSLGTATSPADGHKGLRANHTVELAPSSVSPQELSKPFVEPAVPFHVGIQSTYTLTPSASGSRQSSDGDVAVEPAPVMSEQSPYLTVSVWGSDHQQMPAARGSRTLTSDQLDGASHVAATSSVRDAEGRWVREDAASRTGGLDPESRPRGEMDATVNETAAKREVEKKNREVRHWLTESTIQGESVGEGAEDSRPRPTDDDNISPTDIPLGDKTENRPLPGQTYFLERGGEMTAQDIEIMRQNRNFADAPLLERIHQTDPDHAHQPLTSQAAIEKFERMCRDNDSVLSRAATWGTRRRSFPSALDPDYEETLSGNFLKKLNMGRGDSNRRPSLFSRAFQGLKRQSSSSKRHRPSIPEDDVQLVESPGERRESHDSLAPPARTLSGGLGGAGKKQSVPSINTAFVSMSASVAAVGSTAHVRSGSISAAPSVTSPKSPSALSLGVKNMLRRPRSGSELTSMLKKSGGPPVARLAKTTSAPPNQEPVPATAPALEPDDDEDEDEELYDDAEGKDEAAKYVDDMEPTIAGFKDHVLRLNPMLRKKEHAWLVDRIAFQQLARYKNLLGARIKHLNSVANRQCLCGTLCLAQGGSAAPLDAKGREPLSASGVHDGSDGDLTPLEGAIGKESFPQDIPMPPTRLLPAEFECQLCFQARKFHKPSDWTKHVHEDVQPFTCTWSCCREPKTFKRKADWVRHENEGHRHLEWWTCNVDDCTHTCYRRDNFLQHLVREHKFAEPKVKTKAAIKRAGGLDPTWQKVESCHIETSQSSHDEPCRFCGKTFPSWKKLTVHLAKHMEQISLPVLNLVDRKAVDVDTIISPIQDPPPRTFSAVPAFQHQPADIKMEHIPYNPSSNPAMGRPVQRPLMYSDTQQHGFYAVASAHIPTPSQLAQPPHFQQQGHAFYNNHAQQYNNIGQALDVQINMPVNHGYTTTQGGYADMPVSTGTYIGPGNGTPYISVAPDTEEFPAFVMSNPLGLQDMQDSNGMPYNGMLDQSSPGAGDAYTPHGSHRSSPYILSPGQGQGQFYS</sequence>
<evidence type="ECO:0000259" key="3">
    <source>
        <dbReference type="PROSITE" id="PS50157"/>
    </source>
</evidence>